<keyword evidence="1" id="KW-0732">Signal</keyword>
<organism evidence="2 3">
    <name type="scientific">Coxiella burnetii (strain RSA 493 / Nine Mile phase I)</name>
    <dbReference type="NCBI Taxonomy" id="227377"/>
    <lineage>
        <taxon>Bacteria</taxon>
        <taxon>Pseudomonadati</taxon>
        <taxon>Pseudomonadota</taxon>
        <taxon>Gammaproteobacteria</taxon>
        <taxon>Legionellales</taxon>
        <taxon>Coxiellaceae</taxon>
        <taxon>Coxiella</taxon>
    </lineage>
</organism>
<dbReference type="AlphaFoldDB" id="B5QS99"/>
<dbReference type="KEGG" id="cbu:CBU_0562a"/>
<name>B5QS99_COXBU</name>
<dbReference type="EnsemblBacteria" id="ACI15263">
    <property type="protein sequence ID" value="ACI15263"/>
    <property type="gene ID" value="CBU_0562a"/>
</dbReference>
<dbReference type="EMBL" id="AE016828">
    <property type="protein sequence ID" value="ACI15263.1"/>
    <property type="molecule type" value="Genomic_DNA"/>
</dbReference>
<protein>
    <recommendedName>
        <fullName evidence="4">Secreted protein</fullName>
    </recommendedName>
</protein>
<evidence type="ECO:0000313" key="3">
    <source>
        <dbReference type="Proteomes" id="UP000002671"/>
    </source>
</evidence>
<reference evidence="2 3" key="1">
    <citation type="journal article" date="2003" name="Proc. Natl. Acad. Sci. U.S.A.">
        <title>Complete genome sequence of the Q-fever pathogen, Coxiella burnetii.</title>
        <authorList>
            <person name="Seshadri R."/>
            <person name="Paulsen I.T."/>
            <person name="Eisen J.A."/>
            <person name="Read T.D."/>
            <person name="Nelson K.E."/>
            <person name="Nelson W.C."/>
            <person name="Ward N.L."/>
            <person name="Tettelin H."/>
            <person name="Davidsen T.M."/>
            <person name="Beanan M.J."/>
            <person name="Deboy R.T."/>
            <person name="Daugherty S.C."/>
            <person name="Brinkac L.M."/>
            <person name="Madupu R."/>
            <person name="Dodson R.J."/>
            <person name="Khouri H.M."/>
            <person name="Lee K.H."/>
            <person name="Carty H.A."/>
            <person name="Scanlan D."/>
            <person name="Heinzen R.A."/>
            <person name="Thompson H.A."/>
            <person name="Samuel J.E."/>
            <person name="Fraser C.M."/>
            <person name="Heidelberg J.F."/>
        </authorList>
    </citation>
    <scope>NUCLEOTIDE SEQUENCE [LARGE SCALE GENOMIC DNA]</scope>
    <source>
        <strain evidence="3">RSA 493 / Nine Mile phase I</strain>
    </source>
</reference>
<evidence type="ECO:0008006" key="4">
    <source>
        <dbReference type="Google" id="ProtNLM"/>
    </source>
</evidence>
<feature type="chain" id="PRO_5002837151" description="Secreted protein" evidence="1">
    <location>
        <begin position="21"/>
        <end position="140"/>
    </location>
</feature>
<sequence>MKLKLISLVFLSICSTIAYAYVFNISNDGASPLTLKPTAELAKATFCGNPEVNPIQAKGSSNITCGSHYDRGDLYMYYSNSQKVGIGLDVGEHSPDNWCQKPGVEGISWNKFSASGIYCTCREDRKAQSIFIRCSDSPDQ</sequence>
<dbReference type="RefSeq" id="YP_002332972.1">
    <property type="nucleotide sequence ID" value="NC_002971.4"/>
</dbReference>
<gene>
    <name evidence="2" type="ORF">CBU_0562a</name>
</gene>
<keyword evidence="3" id="KW-1185">Reference proteome</keyword>
<dbReference type="HOGENOM" id="CLU_1831826_0_0_6"/>
<proteinExistence type="predicted"/>
<evidence type="ECO:0000313" key="2">
    <source>
        <dbReference type="EMBL" id="ACI15263.1"/>
    </source>
</evidence>
<accession>B5QS99</accession>
<dbReference type="STRING" id="227377.CBU_0562a"/>
<evidence type="ECO:0000256" key="1">
    <source>
        <dbReference type="SAM" id="SignalP"/>
    </source>
</evidence>
<reference evidence="2 3" key="2">
    <citation type="journal article" date="2009" name="Infect. Immun.">
        <title>Comparative genomics reveal extensive transposon-mediated genomic plasticity and diversity among potential effector proteins within the genus Coxiella.</title>
        <authorList>
            <person name="Beare P.A."/>
            <person name="Unsworth N."/>
            <person name="Andoh M."/>
            <person name="Voth D.E."/>
            <person name="Omsland A."/>
            <person name="Gilk S.D."/>
            <person name="Williams K.P."/>
            <person name="Sobral B.W."/>
            <person name="Kupko J.J.III."/>
            <person name="Porcella S.F."/>
            <person name="Samuel J.E."/>
            <person name="Heinzen R.A."/>
        </authorList>
    </citation>
    <scope>NUCLEOTIDE SEQUENCE [LARGE SCALE GENOMIC DNA]</scope>
    <source>
        <strain evidence="3">RSA 493 / Nine Mile phase I</strain>
    </source>
</reference>
<dbReference type="GeneID" id="7065866"/>
<feature type="signal peptide" evidence="1">
    <location>
        <begin position="1"/>
        <end position="20"/>
    </location>
</feature>
<dbReference type="RefSeq" id="WP_010957663.1">
    <property type="nucleotide sequence ID" value="NC_002971.4"/>
</dbReference>
<dbReference type="Proteomes" id="UP000002671">
    <property type="component" value="Chromosome"/>
</dbReference>